<dbReference type="SUPFAM" id="SSF53756">
    <property type="entry name" value="UDP-Glycosyltransferase/glycogen phosphorylase"/>
    <property type="match status" value="1"/>
</dbReference>
<keyword evidence="3" id="KW-1185">Reference proteome</keyword>
<dbReference type="Proteomes" id="UP000014975">
    <property type="component" value="Unassembled WGS sequence"/>
</dbReference>
<accession>S7TD79</accession>
<comment type="caution">
    <text evidence="2">The sequence shown here is derived from an EMBL/GenBank/DDBJ whole genome shotgun (WGS) entry which is preliminary data.</text>
</comment>
<dbReference type="STRING" id="1121439.dsat_2802"/>
<dbReference type="Pfam" id="PF13477">
    <property type="entry name" value="Glyco_trans_4_2"/>
    <property type="match status" value="1"/>
</dbReference>
<dbReference type="Gene3D" id="3.40.50.2000">
    <property type="entry name" value="Glycogen Phosphorylase B"/>
    <property type="match status" value="2"/>
</dbReference>
<dbReference type="PATRIC" id="fig|1121439.3.peg.1209"/>
<dbReference type="AlphaFoldDB" id="S7TD79"/>
<dbReference type="EMBL" id="ATHI01000010">
    <property type="protein sequence ID" value="EPR34520.1"/>
    <property type="molecule type" value="Genomic_DNA"/>
</dbReference>
<dbReference type="Pfam" id="PF13692">
    <property type="entry name" value="Glyco_trans_1_4"/>
    <property type="match status" value="1"/>
</dbReference>
<dbReference type="GO" id="GO:0016757">
    <property type="term" value="F:glycosyltransferase activity"/>
    <property type="evidence" value="ECO:0007669"/>
    <property type="project" value="TreeGrafter"/>
</dbReference>
<sequence>MTEATVTTPPRLLFVVAEDYYFWSHRLHLARACREAGAEVHVASAMNACREHIEAEGFIAHHLPFDRAGLNPLREASCVVAIARLLRAVRPDLAHLVAIKPILYGALAARLAGDPSLVAAVAGMGFVFLPGGRKRRVLRFVAEKWYRLFLKGRPNVRLLVQNPDDKTHFLSHGLIDPGQVDIVPGSGVDTGRFTPAPEPVDGPVRVLTHSRMLWDKGIGVLVEAAGILAARGLEMEFLLAGEPDPKNPAAISPETLAAWDGKDGVRVLGRRADIPELLASCHIACLPSFREGLPLSLIESAAAGRPLVSTDVPGCREICRHGENGLLAEIRDPVSLADNLERLARDPELRRAFGAKSREIAENIFSKEAVVARTFDVYRRLLRGAWPA</sequence>
<dbReference type="PANTHER" id="PTHR12526:SF638">
    <property type="entry name" value="SPORE COAT PROTEIN SA"/>
    <property type="match status" value="1"/>
</dbReference>
<feature type="domain" description="Glycosyltransferase subfamily 4-like N-terminal" evidence="1">
    <location>
        <begin position="12"/>
        <end position="132"/>
    </location>
</feature>
<evidence type="ECO:0000313" key="2">
    <source>
        <dbReference type="EMBL" id="EPR34520.1"/>
    </source>
</evidence>
<dbReference type="eggNOG" id="COG0438">
    <property type="taxonomic scope" value="Bacteria"/>
</dbReference>
<dbReference type="CDD" id="cd03808">
    <property type="entry name" value="GT4_CapM-like"/>
    <property type="match status" value="1"/>
</dbReference>
<organism evidence="2 3">
    <name type="scientific">Alkalidesulfovibrio alkalitolerans DSM 16529</name>
    <dbReference type="NCBI Taxonomy" id="1121439"/>
    <lineage>
        <taxon>Bacteria</taxon>
        <taxon>Pseudomonadati</taxon>
        <taxon>Thermodesulfobacteriota</taxon>
        <taxon>Desulfovibrionia</taxon>
        <taxon>Desulfovibrionales</taxon>
        <taxon>Desulfovibrionaceae</taxon>
        <taxon>Alkalidesulfovibrio</taxon>
    </lineage>
</organism>
<keyword evidence="2" id="KW-0808">Transferase</keyword>
<name>S7TD79_9BACT</name>
<dbReference type="RefSeq" id="WP_020886686.1">
    <property type="nucleotide sequence ID" value="NZ_ATHI01000010.1"/>
</dbReference>
<dbReference type="PANTHER" id="PTHR12526">
    <property type="entry name" value="GLYCOSYLTRANSFERASE"/>
    <property type="match status" value="1"/>
</dbReference>
<gene>
    <name evidence="2" type="ORF">dsat_2802</name>
</gene>
<evidence type="ECO:0000259" key="1">
    <source>
        <dbReference type="Pfam" id="PF13477"/>
    </source>
</evidence>
<evidence type="ECO:0000313" key="3">
    <source>
        <dbReference type="Proteomes" id="UP000014975"/>
    </source>
</evidence>
<dbReference type="InterPro" id="IPR028098">
    <property type="entry name" value="Glyco_trans_4-like_N"/>
</dbReference>
<reference evidence="2 3" key="1">
    <citation type="journal article" date="2013" name="Genome Announc.">
        <title>Draft genome sequences for three mercury-methylating, sulfate-reducing bacteria.</title>
        <authorList>
            <person name="Brown S.D."/>
            <person name="Hurt R.A.Jr."/>
            <person name="Gilmour C.C."/>
            <person name="Elias D.A."/>
        </authorList>
    </citation>
    <scope>NUCLEOTIDE SEQUENCE [LARGE SCALE GENOMIC DNA]</scope>
    <source>
        <strain evidence="2 3">DSM 16529</strain>
    </source>
</reference>
<dbReference type="OrthoDB" id="9775208at2"/>
<proteinExistence type="predicted"/>
<protein>
    <submittedName>
        <fullName evidence="2">Glycosyl transferase group 1</fullName>
    </submittedName>
</protein>